<name>A0AAD8YH89_9STRA</name>
<reference evidence="2" key="1">
    <citation type="submission" date="2023-06" db="EMBL/GenBank/DDBJ databases">
        <title>Survivors Of The Sea: Transcriptome response of Skeletonema marinoi to long-term dormancy.</title>
        <authorList>
            <person name="Pinder M.I.M."/>
            <person name="Kourtchenko O."/>
            <person name="Robertson E.K."/>
            <person name="Larsson T."/>
            <person name="Maumus F."/>
            <person name="Osuna-Cruz C.M."/>
            <person name="Vancaester E."/>
            <person name="Stenow R."/>
            <person name="Vandepoele K."/>
            <person name="Ploug H."/>
            <person name="Bruchert V."/>
            <person name="Godhe A."/>
            <person name="Topel M."/>
        </authorList>
    </citation>
    <scope>NUCLEOTIDE SEQUENCE</scope>
    <source>
        <strain evidence="2">R05AC</strain>
    </source>
</reference>
<organism evidence="2 3">
    <name type="scientific">Skeletonema marinoi</name>
    <dbReference type="NCBI Taxonomy" id="267567"/>
    <lineage>
        <taxon>Eukaryota</taxon>
        <taxon>Sar</taxon>
        <taxon>Stramenopiles</taxon>
        <taxon>Ochrophyta</taxon>
        <taxon>Bacillariophyta</taxon>
        <taxon>Coscinodiscophyceae</taxon>
        <taxon>Thalassiosirophycidae</taxon>
        <taxon>Thalassiosirales</taxon>
        <taxon>Skeletonemataceae</taxon>
        <taxon>Skeletonema</taxon>
        <taxon>Skeletonema marinoi-dohrnii complex</taxon>
    </lineage>
</organism>
<gene>
    <name evidence="2" type="ORF">QTG54_004361</name>
</gene>
<comment type="caution">
    <text evidence="2">The sequence shown here is derived from an EMBL/GenBank/DDBJ whole genome shotgun (WGS) entry which is preliminary data.</text>
</comment>
<dbReference type="EMBL" id="JATAAI010000006">
    <property type="protein sequence ID" value="KAK1745070.1"/>
    <property type="molecule type" value="Genomic_DNA"/>
</dbReference>
<sequence length="234" mass="25656">MGREIQSSWLLPNTPSLNLNRRSSGQSASSDMTTSTGESANAIGLRELVLPFFSEYSTVQSDLSKSKLSRPLPGLYQYDCEGLVIRPLPAADEDLRLPPPSLIFQCPSLHDAKELVENDLGGKTAKIGWRGDKDRGSLIVNHPSIAGLDVRISEDWILSSSFDEAEQAVLAGSLDDLQSSHVLGHDGEEVTIDPKTNNADCWVEARSNVKRPSGFLKRFSKNPRIAKPPQLPYE</sequence>
<feature type="region of interest" description="Disordered" evidence="1">
    <location>
        <begin position="12"/>
        <end position="37"/>
    </location>
</feature>
<evidence type="ECO:0000256" key="1">
    <source>
        <dbReference type="SAM" id="MobiDB-lite"/>
    </source>
</evidence>
<protein>
    <submittedName>
        <fullName evidence="2">Uncharacterized protein</fullName>
    </submittedName>
</protein>
<evidence type="ECO:0000313" key="3">
    <source>
        <dbReference type="Proteomes" id="UP001224775"/>
    </source>
</evidence>
<dbReference type="AlphaFoldDB" id="A0AAD8YH89"/>
<evidence type="ECO:0000313" key="2">
    <source>
        <dbReference type="EMBL" id="KAK1745070.1"/>
    </source>
</evidence>
<proteinExistence type="predicted"/>
<keyword evidence="3" id="KW-1185">Reference proteome</keyword>
<dbReference type="Proteomes" id="UP001224775">
    <property type="component" value="Unassembled WGS sequence"/>
</dbReference>
<accession>A0AAD8YH89</accession>